<reference evidence="1 2" key="2">
    <citation type="journal article" date="2017" name="Front. Plant Sci.">
        <title>Gene Classification and Mining of Molecular Markers Useful in Red Clover (Trifolium pratense) Breeding.</title>
        <authorList>
            <person name="Istvanek J."/>
            <person name="Dluhosova J."/>
            <person name="Dluhos P."/>
            <person name="Patkova L."/>
            <person name="Nedelnik J."/>
            <person name="Repkova J."/>
        </authorList>
    </citation>
    <scope>NUCLEOTIDE SEQUENCE [LARGE SCALE GENOMIC DNA]</scope>
    <source>
        <strain evidence="2">cv. Tatra</strain>
        <tissue evidence="1">Young leaves</tissue>
    </source>
</reference>
<dbReference type="EMBL" id="ASHM01077829">
    <property type="protein sequence ID" value="PNX58101.1"/>
    <property type="molecule type" value="Genomic_DNA"/>
</dbReference>
<dbReference type="AlphaFoldDB" id="A0A2K3JVM4"/>
<protein>
    <recommendedName>
        <fullName evidence="3">RNase H type-1 domain-containing protein</fullName>
    </recommendedName>
</protein>
<sequence>MTKVVRGSSDVIEGEALGLNAALDVVEHFADTPMIIEMDSLTIVE</sequence>
<accession>A0A2K3JVM4</accession>
<evidence type="ECO:0000313" key="2">
    <source>
        <dbReference type="Proteomes" id="UP000236291"/>
    </source>
</evidence>
<comment type="caution">
    <text evidence="1">The sequence shown here is derived from an EMBL/GenBank/DDBJ whole genome shotgun (WGS) entry which is preliminary data.</text>
</comment>
<organism evidence="1 2">
    <name type="scientific">Trifolium pratense</name>
    <name type="common">Red clover</name>
    <dbReference type="NCBI Taxonomy" id="57577"/>
    <lineage>
        <taxon>Eukaryota</taxon>
        <taxon>Viridiplantae</taxon>
        <taxon>Streptophyta</taxon>
        <taxon>Embryophyta</taxon>
        <taxon>Tracheophyta</taxon>
        <taxon>Spermatophyta</taxon>
        <taxon>Magnoliopsida</taxon>
        <taxon>eudicotyledons</taxon>
        <taxon>Gunneridae</taxon>
        <taxon>Pentapetalae</taxon>
        <taxon>rosids</taxon>
        <taxon>fabids</taxon>
        <taxon>Fabales</taxon>
        <taxon>Fabaceae</taxon>
        <taxon>Papilionoideae</taxon>
        <taxon>50 kb inversion clade</taxon>
        <taxon>NPAAA clade</taxon>
        <taxon>Hologalegina</taxon>
        <taxon>IRL clade</taxon>
        <taxon>Trifolieae</taxon>
        <taxon>Trifolium</taxon>
    </lineage>
</organism>
<gene>
    <name evidence="1" type="ORF">L195_g050739</name>
</gene>
<feature type="non-terminal residue" evidence="1">
    <location>
        <position position="45"/>
    </location>
</feature>
<proteinExistence type="predicted"/>
<evidence type="ECO:0000313" key="1">
    <source>
        <dbReference type="EMBL" id="PNX58101.1"/>
    </source>
</evidence>
<name>A0A2K3JVM4_TRIPR</name>
<dbReference type="Proteomes" id="UP000236291">
    <property type="component" value="Unassembled WGS sequence"/>
</dbReference>
<reference evidence="1 2" key="1">
    <citation type="journal article" date="2014" name="Am. J. Bot.">
        <title>Genome assembly and annotation for red clover (Trifolium pratense; Fabaceae).</title>
        <authorList>
            <person name="Istvanek J."/>
            <person name="Jaros M."/>
            <person name="Krenek A."/>
            <person name="Repkova J."/>
        </authorList>
    </citation>
    <scope>NUCLEOTIDE SEQUENCE [LARGE SCALE GENOMIC DNA]</scope>
    <source>
        <strain evidence="2">cv. Tatra</strain>
        <tissue evidence="1">Young leaves</tissue>
    </source>
</reference>
<evidence type="ECO:0008006" key="3">
    <source>
        <dbReference type="Google" id="ProtNLM"/>
    </source>
</evidence>